<protein>
    <submittedName>
        <fullName evidence="2">Helix-turn-helix domain-containing protein</fullName>
    </submittedName>
</protein>
<dbReference type="EMBL" id="JACOPL010000008">
    <property type="protein sequence ID" value="MBC5725796.1"/>
    <property type="molecule type" value="Genomic_DNA"/>
</dbReference>
<dbReference type="AlphaFoldDB" id="A0A923LWP1"/>
<organism evidence="2 3">
    <name type="scientific">Agathobaculum faecis</name>
    <dbReference type="NCBI Taxonomy" id="2763013"/>
    <lineage>
        <taxon>Bacteria</taxon>
        <taxon>Bacillati</taxon>
        <taxon>Bacillota</taxon>
        <taxon>Clostridia</taxon>
        <taxon>Eubacteriales</taxon>
        <taxon>Butyricicoccaceae</taxon>
        <taxon>Agathobaculum</taxon>
    </lineage>
</organism>
<accession>A0A923LWP1</accession>
<feature type="domain" description="Helix-turn-helix" evidence="1">
    <location>
        <begin position="16"/>
        <end position="64"/>
    </location>
</feature>
<gene>
    <name evidence="2" type="ORF">H8S45_10060</name>
</gene>
<comment type="caution">
    <text evidence="2">The sequence shown here is derived from an EMBL/GenBank/DDBJ whole genome shotgun (WGS) entry which is preliminary data.</text>
</comment>
<evidence type="ECO:0000259" key="1">
    <source>
        <dbReference type="Pfam" id="PF12728"/>
    </source>
</evidence>
<evidence type="ECO:0000313" key="3">
    <source>
        <dbReference type="Proteomes" id="UP000606499"/>
    </source>
</evidence>
<keyword evidence="3" id="KW-1185">Reference proteome</keyword>
<dbReference type="InterPro" id="IPR041657">
    <property type="entry name" value="HTH_17"/>
</dbReference>
<proteinExistence type="predicted"/>
<name>A0A923LWP1_9FIRM</name>
<sequence>MEENILQEQDVEKKTYSVPEMAKILAISKRSAYQLCSRTSDFRVLHVGRTVRIHKESFDRWFSSCF</sequence>
<dbReference type="RefSeq" id="WP_054327036.1">
    <property type="nucleotide sequence ID" value="NZ_JACOPL010000008.1"/>
</dbReference>
<dbReference type="Pfam" id="PF12728">
    <property type="entry name" value="HTH_17"/>
    <property type="match status" value="1"/>
</dbReference>
<reference evidence="2" key="1">
    <citation type="submission" date="2020-08" db="EMBL/GenBank/DDBJ databases">
        <title>Genome public.</title>
        <authorList>
            <person name="Liu C."/>
            <person name="Sun Q."/>
        </authorList>
    </citation>
    <scope>NUCLEOTIDE SEQUENCE</scope>
    <source>
        <strain evidence="2">NSJ-28</strain>
    </source>
</reference>
<dbReference type="Proteomes" id="UP000606499">
    <property type="component" value="Unassembled WGS sequence"/>
</dbReference>
<evidence type="ECO:0000313" key="2">
    <source>
        <dbReference type="EMBL" id="MBC5725796.1"/>
    </source>
</evidence>